<sequence>MLISIEGEYYLCAQMLCCVIGKGRCIDTRHISKVRRSDSRAKLGMAIDTLQSAWAWPGRGFYVDNFIPDHCIIDTTVRGGGVSCIVLWLYPLDTSLQSKGITACIHRTGGCLEPTLLTILYTHPQTLSPSILCLVEVYHPIRVEDTADKDIKHSLPGTRCMHHTSRCSP</sequence>
<dbReference type="GeneID" id="37060589"/>
<accession>A0A317V435</accession>
<dbReference type="EMBL" id="MSFL01000040">
    <property type="protein sequence ID" value="PWY67562.1"/>
    <property type="molecule type" value="Genomic_DNA"/>
</dbReference>
<proteinExistence type="predicted"/>
<dbReference type="RefSeq" id="XP_025395068.1">
    <property type="nucleotide sequence ID" value="XM_025538352.1"/>
</dbReference>
<reference evidence="1 2" key="1">
    <citation type="submission" date="2016-12" db="EMBL/GenBank/DDBJ databases">
        <title>The genomes of Aspergillus section Nigri reveals drivers in fungal speciation.</title>
        <authorList>
            <consortium name="DOE Joint Genome Institute"/>
            <person name="Vesth T.C."/>
            <person name="Nybo J."/>
            <person name="Theobald S."/>
            <person name="Brandl J."/>
            <person name="Frisvad J.C."/>
            <person name="Nielsen K.F."/>
            <person name="Lyhne E.K."/>
            <person name="Kogle M.E."/>
            <person name="Kuo A."/>
            <person name="Riley R."/>
            <person name="Clum A."/>
            <person name="Nolan M."/>
            <person name="Lipzen A."/>
            <person name="Salamov A."/>
            <person name="Henrissat B."/>
            <person name="Wiebenga A."/>
            <person name="De Vries R.P."/>
            <person name="Grigoriev I.V."/>
            <person name="Mortensen U.H."/>
            <person name="Andersen M.R."/>
            <person name="Baker S.E."/>
        </authorList>
    </citation>
    <scope>NUCLEOTIDE SEQUENCE [LARGE SCALE GENOMIC DNA]</scope>
    <source>
        <strain evidence="1 2">CBS 117.55</strain>
    </source>
</reference>
<evidence type="ECO:0000313" key="2">
    <source>
        <dbReference type="Proteomes" id="UP000247233"/>
    </source>
</evidence>
<dbReference type="AlphaFoldDB" id="A0A317V435"/>
<name>A0A317V435_9EURO</name>
<dbReference type="VEuPathDB" id="FungiDB:BO70DRAFT_169020"/>
<organism evidence="1 2">
    <name type="scientific">Aspergillus heteromorphus CBS 117.55</name>
    <dbReference type="NCBI Taxonomy" id="1448321"/>
    <lineage>
        <taxon>Eukaryota</taxon>
        <taxon>Fungi</taxon>
        <taxon>Dikarya</taxon>
        <taxon>Ascomycota</taxon>
        <taxon>Pezizomycotina</taxon>
        <taxon>Eurotiomycetes</taxon>
        <taxon>Eurotiomycetidae</taxon>
        <taxon>Eurotiales</taxon>
        <taxon>Aspergillaceae</taxon>
        <taxon>Aspergillus</taxon>
        <taxon>Aspergillus subgen. Circumdati</taxon>
    </lineage>
</organism>
<evidence type="ECO:0000313" key="1">
    <source>
        <dbReference type="EMBL" id="PWY67562.1"/>
    </source>
</evidence>
<protein>
    <submittedName>
        <fullName evidence="1">Uncharacterized protein</fullName>
    </submittedName>
</protein>
<comment type="caution">
    <text evidence="1">The sequence shown here is derived from an EMBL/GenBank/DDBJ whole genome shotgun (WGS) entry which is preliminary data.</text>
</comment>
<gene>
    <name evidence="1" type="ORF">BO70DRAFT_169020</name>
</gene>
<dbReference type="Proteomes" id="UP000247233">
    <property type="component" value="Unassembled WGS sequence"/>
</dbReference>
<keyword evidence="2" id="KW-1185">Reference proteome</keyword>